<gene>
    <name evidence="7" type="ORF">Prudu_014469</name>
</gene>
<dbReference type="EMBL" id="AP019301">
    <property type="protein sequence ID" value="BBH03559.1"/>
    <property type="molecule type" value="Genomic_DNA"/>
</dbReference>
<dbReference type="InterPro" id="IPR013083">
    <property type="entry name" value="Znf_RING/FYVE/PHD"/>
</dbReference>
<dbReference type="PROSITE" id="PS51292">
    <property type="entry name" value="ZF_RING_CH"/>
    <property type="match status" value="1"/>
</dbReference>
<dbReference type="SUPFAM" id="SSF57850">
    <property type="entry name" value="RING/U-box"/>
    <property type="match status" value="1"/>
</dbReference>
<sequence>RVERGAPNFLKPQKFMSSTVSSSSSSSRHAKARELVGFMTEVRTRGDEHRSSERSMRSEKENEIPDLEKQQSDSGAEPSSLSNSSVGDTVPPLLNVVVLDEASREVHEQTTANLSREVPSPKKGDLSRTSSSHEQCRVCQQEKDEVLIDLGCQCRGGLAKSHRSCIDTWFRTRGSNKCEICQGVAANVPPPQSQPTFILSLSFKTLVFGVVLQTQLPQPWNRGSYWVWRVDSTYRSQNRDRGCVSPLYVAFSILIGGLLLDVLISVTLGVSALPINIIIGIIVVLGLGTALRLILEFFHQWSLRRVVQRVDTNVPLGHHC</sequence>
<evidence type="ECO:0000313" key="7">
    <source>
        <dbReference type="EMBL" id="BBH03559.1"/>
    </source>
</evidence>
<dbReference type="Pfam" id="PF12906">
    <property type="entry name" value="RINGv"/>
    <property type="match status" value="1"/>
</dbReference>
<dbReference type="SMART" id="SM00744">
    <property type="entry name" value="RINGv"/>
    <property type="match status" value="1"/>
</dbReference>
<protein>
    <submittedName>
        <fullName evidence="7">RING/U-box superfamily protein</fullName>
    </submittedName>
</protein>
<keyword evidence="3" id="KW-0862">Zinc</keyword>
<evidence type="ECO:0000256" key="5">
    <source>
        <dbReference type="SAM" id="Phobius"/>
    </source>
</evidence>
<evidence type="ECO:0000256" key="2">
    <source>
        <dbReference type="ARBA" id="ARBA00022771"/>
    </source>
</evidence>
<dbReference type="InterPro" id="IPR011016">
    <property type="entry name" value="Znf_RING-CH"/>
</dbReference>
<name>A0A4Y1RGV9_PRUDU</name>
<evidence type="ECO:0000256" key="4">
    <source>
        <dbReference type="SAM" id="MobiDB-lite"/>
    </source>
</evidence>
<evidence type="ECO:0000256" key="3">
    <source>
        <dbReference type="ARBA" id="ARBA00022833"/>
    </source>
</evidence>
<feature type="transmembrane region" description="Helical" evidence="5">
    <location>
        <begin position="247"/>
        <end position="269"/>
    </location>
</feature>
<feature type="compositionally biased region" description="Low complexity" evidence="4">
    <location>
        <begin position="17"/>
        <end position="27"/>
    </location>
</feature>
<dbReference type="GO" id="GO:0008270">
    <property type="term" value="F:zinc ion binding"/>
    <property type="evidence" value="ECO:0007669"/>
    <property type="project" value="UniProtKB-KW"/>
</dbReference>
<dbReference type="PANTHER" id="PTHR46214">
    <property type="entry name" value="ZINC FINGER, RING-CH-TYPE"/>
    <property type="match status" value="1"/>
</dbReference>
<keyword evidence="1" id="KW-0479">Metal-binding</keyword>
<feature type="compositionally biased region" description="Basic and acidic residues" evidence="4">
    <location>
        <begin position="42"/>
        <end position="71"/>
    </location>
</feature>
<accession>A0A4Y1RGV9</accession>
<feature type="region of interest" description="Disordered" evidence="4">
    <location>
        <begin position="107"/>
        <end position="130"/>
    </location>
</feature>
<evidence type="ECO:0000256" key="1">
    <source>
        <dbReference type="ARBA" id="ARBA00022723"/>
    </source>
</evidence>
<dbReference type="AlphaFoldDB" id="A0A4Y1RGV9"/>
<keyword evidence="5" id="KW-1133">Transmembrane helix</keyword>
<keyword evidence="2" id="KW-0863">Zinc-finger</keyword>
<keyword evidence="5" id="KW-0472">Membrane</keyword>
<keyword evidence="5" id="KW-0812">Transmembrane</keyword>
<feature type="region of interest" description="Disordered" evidence="4">
    <location>
        <begin position="1"/>
        <end position="88"/>
    </location>
</feature>
<feature type="transmembrane region" description="Helical" evidence="5">
    <location>
        <begin position="275"/>
        <end position="295"/>
    </location>
</feature>
<feature type="compositionally biased region" description="Polar residues" evidence="4">
    <location>
        <begin position="72"/>
        <end position="87"/>
    </location>
</feature>
<reference evidence="7" key="1">
    <citation type="journal article" date="2019" name="Science">
        <title>Mutation of a bHLH transcription factor allowed almond domestication.</title>
        <authorList>
            <person name="Sanchez-Perez R."/>
            <person name="Pavan S."/>
            <person name="Mazzeo R."/>
            <person name="Moldovan C."/>
            <person name="Aiese Cigliano R."/>
            <person name="Del Cueto J."/>
            <person name="Ricciardi F."/>
            <person name="Lotti C."/>
            <person name="Ricciardi L."/>
            <person name="Dicenta F."/>
            <person name="Lopez-Marques R.L."/>
            <person name="Lindberg Moller B."/>
        </authorList>
    </citation>
    <scope>NUCLEOTIDE SEQUENCE</scope>
</reference>
<evidence type="ECO:0000259" key="6">
    <source>
        <dbReference type="PROSITE" id="PS51292"/>
    </source>
</evidence>
<dbReference type="PANTHER" id="PTHR46214:SF16">
    <property type="entry name" value="OS10G0481450 PROTEIN"/>
    <property type="match status" value="1"/>
</dbReference>
<feature type="non-terminal residue" evidence="7">
    <location>
        <position position="1"/>
    </location>
</feature>
<dbReference type="Gene3D" id="3.30.40.10">
    <property type="entry name" value="Zinc/RING finger domain, C3HC4 (zinc finger)"/>
    <property type="match status" value="1"/>
</dbReference>
<feature type="domain" description="RING-CH-type" evidence="6">
    <location>
        <begin position="128"/>
        <end position="188"/>
    </location>
</feature>
<organism evidence="7">
    <name type="scientific">Prunus dulcis</name>
    <name type="common">Almond</name>
    <name type="synonym">Amygdalus dulcis</name>
    <dbReference type="NCBI Taxonomy" id="3755"/>
    <lineage>
        <taxon>Eukaryota</taxon>
        <taxon>Viridiplantae</taxon>
        <taxon>Streptophyta</taxon>
        <taxon>Embryophyta</taxon>
        <taxon>Tracheophyta</taxon>
        <taxon>Spermatophyta</taxon>
        <taxon>Magnoliopsida</taxon>
        <taxon>eudicotyledons</taxon>
        <taxon>Gunneridae</taxon>
        <taxon>Pentapetalae</taxon>
        <taxon>rosids</taxon>
        <taxon>fabids</taxon>
        <taxon>Rosales</taxon>
        <taxon>Rosaceae</taxon>
        <taxon>Amygdaloideae</taxon>
        <taxon>Amygdaleae</taxon>
        <taxon>Prunus</taxon>
    </lineage>
</organism>
<proteinExistence type="predicted"/>